<sequence>MTRFILFIAFLVGIAYVLTEPPESKMALSANEIPVHNDKPLLTSWGPTLGSLRDGIRMRPRAATTMLAANENSEPYGSQSSSSAGTADTPALAANTAAQDQPDVQRHEPTTVASVQEPTHPKQPVAEPAVDRIAAALPPQRRGLFSRALAPQAAQAPRETREVQAAPRNRGLFKRLLGRSKQPTRVWALGPAR</sequence>
<feature type="region of interest" description="Disordered" evidence="1">
    <location>
        <begin position="145"/>
        <end position="193"/>
    </location>
</feature>
<reference evidence="2 3" key="1">
    <citation type="journal article" date="2016" name="Environ. Microbiol.">
        <title>New Methyloceanibacter diversity from North Sea sediments includes methanotroph containing solely the soluble methane monooxygenase.</title>
        <authorList>
            <person name="Vekeman B."/>
            <person name="Kerckhof F.M."/>
            <person name="Cremers G."/>
            <person name="de Vos P."/>
            <person name="Vandamme P."/>
            <person name="Boon N."/>
            <person name="Op den Camp H.J."/>
            <person name="Heylen K."/>
        </authorList>
    </citation>
    <scope>NUCLEOTIDE SEQUENCE [LARGE SCALE GENOMIC DNA]</scope>
    <source>
        <strain evidence="2 3">R-67176</strain>
    </source>
</reference>
<proteinExistence type="predicted"/>
<evidence type="ECO:0000313" key="3">
    <source>
        <dbReference type="Proteomes" id="UP000094172"/>
    </source>
</evidence>
<dbReference type="RefSeq" id="WP_069444401.1">
    <property type="nucleotide sequence ID" value="NZ_LPWE01000011.1"/>
</dbReference>
<protein>
    <submittedName>
        <fullName evidence="2">Uncharacterized protein</fullName>
    </submittedName>
</protein>
<evidence type="ECO:0000256" key="1">
    <source>
        <dbReference type="SAM" id="MobiDB-lite"/>
    </source>
</evidence>
<evidence type="ECO:0000313" key="2">
    <source>
        <dbReference type="EMBL" id="ODR95104.1"/>
    </source>
</evidence>
<dbReference type="AlphaFoldDB" id="A0A1E3VNK7"/>
<accession>A0A1E3VNK7</accession>
<comment type="caution">
    <text evidence="2">The sequence shown here is derived from an EMBL/GenBank/DDBJ whole genome shotgun (WGS) entry which is preliminary data.</text>
</comment>
<gene>
    <name evidence="2" type="ORF">AUC70_05095</name>
</gene>
<dbReference type="EMBL" id="LPWE01000011">
    <property type="protein sequence ID" value="ODR95104.1"/>
    <property type="molecule type" value="Genomic_DNA"/>
</dbReference>
<feature type="compositionally biased region" description="Low complexity" evidence="1">
    <location>
        <begin position="86"/>
        <end position="98"/>
    </location>
</feature>
<feature type="region of interest" description="Disordered" evidence="1">
    <location>
        <begin position="71"/>
        <end position="126"/>
    </location>
</feature>
<dbReference type="Proteomes" id="UP000094172">
    <property type="component" value="Unassembled WGS sequence"/>
</dbReference>
<organism evidence="2 3">
    <name type="scientific">Methyloceanibacter stevinii</name>
    <dbReference type="NCBI Taxonomy" id="1774970"/>
    <lineage>
        <taxon>Bacteria</taxon>
        <taxon>Pseudomonadati</taxon>
        <taxon>Pseudomonadota</taxon>
        <taxon>Alphaproteobacteria</taxon>
        <taxon>Hyphomicrobiales</taxon>
        <taxon>Hyphomicrobiaceae</taxon>
        <taxon>Methyloceanibacter</taxon>
    </lineage>
</organism>
<name>A0A1E3VNK7_9HYPH</name>
<feature type="compositionally biased region" description="Low complexity" evidence="1">
    <location>
        <begin position="147"/>
        <end position="157"/>
    </location>
</feature>
<keyword evidence="3" id="KW-1185">Reference proteome</keyword>
<feature type="compositionally biased region" description="Polar residues" evidence="1">
    <location>
        <begin position="71"/>
        <end position="85"/>
    </location>
</feature>